<evidence type="ECO:0000313" key="1">
    <source>
        <dbReference type="EMBL" id="KAF0044529.1"/>
    </source>
</evidence>
<feature type="non-terminal residue" evidence="1">
    <location>
        <position position="53"/>
    </location>
</feature>
<sequence>GTRLAPSLLLLSPDLPCPRTLHLGARCILEWFPTPRVAPQARMDIKDHSMAIK</sequence>
<dbReference type="AlphaFoldDB" id="A0A6A4TI73"/>
<reference evidence="1 2" key="1">
    <citation type="submission" date="2019-06" db="EMBL/GenBank/DDBJ databases">
        <title>Draft genomes of female and male turbot (Scophthalmus maximus).</title>
        <authorList>
            <person name="Xu H."/>
            <person name="Xu X.-W."/>
            <person name="Shao C."/>
            <person name="Chen S."/>
        </authorList>
    </citation>
    <scope>NUCLEOTIDE SEQUENCE [LARGE SCALE GENOMIC DNA]</scope>
    <source>
        <strain evidence="1">Ysfricsl-2016a</strain>
        <tissue evidence="1">Blood</tissue>
    </source>
</reference>
<gene>
    <name evidence="1" type="ORF">F2P81_003687</name>
</gene>
<dbReference type="Proteomes" id="UP000438429">
    <property type="component" value="Unassembled WGS sequence"/>
</dbReference>
<dbReference type="EMBL" id="VEVO01000003">
    <property type="protein sequence ID" value="KAF0044529.1"/>
    <property type="molecule type" value="Genomic_DNA"/>
</dbReference>
<feature type="non-terminal residue" evidence="1">
    <location>
        <position position="1"/>
    </location>
</feature>
<name>A0A6A4TI73_SCOMX</name>
<evidence type="ECO:0000313" key="2">
    <source>
        <dbReference type="Proteomes" id="UP000438429"/>
    </source>
</evidence>
<comment type="caution">
    <text evidence="1">The sequence shown here is derived from an EMBL/GenBank/DDBJ whole genome shotgun (WGS) entry which is preliminary data.</text>
</comment>
<organism evidence="1 2">
    <name type="scientific">Scophthalmus maximus</name>
    <name type="common">Turbot</name>
    <name type="synonym">Psetta maxima</name>
    <dbReference type="NCBI Taxonomy" id="52904"/>
    <lineage>
        <taxon>Eukaryota</taxon>
        <taxon>Metazoa</taxon>
        <taxon>Chordata</taxon>
        <taxon>Craniata</taxon>
        <taxon>Vertebrata</taxon>
        <taxon>Euteleostomi</taxon>
        <taxon>Actinopterygii</taxon>
        <taxon>Neopterygii</taxon>
        <taxon>Teleostei</taxon>
        <taxon>Neoteleostei</taxon>
        <taxon>Acanthomorphata</taxon>
        <taxon>Carangaria</taxon>
        <taxon>Pleuronectiformes</taxon>
        <taxon>Pleuronectoidei</taxon>
        <taxon>Scophthalmidae</taxon>
        <taxon>Scophthalmus</taxon>
    </lineage>
</organism>
<proteinExistence type="predicted"/>
<protein>
    <submittedName>
        <fullName evidence="1">Uncharacterized protein</fullName>
    </submittedName>
</protein>
<accession>A0A6A4TI73</accession>